<keyword evidence="2 6" id="KW-0813">Transport</keyword>
<evidence type="ECO:0000313" key="7">
    <source>
        <dbReference type="EMBL" id="AMA75436.1"/>
    </source>
</evidence>
<dbReference type="PANTHER" id="PTHR38682:SF1">
    <property type="entry name" value="V-TYPE ATP SYNTHASE SUBUNIT C"/>
    <property type="match status" value="1"/>
</dbReference>
<dbReference type="GO" id="GO:0033179">
    <property type="term" value="C:proton-transporting V-type ATPase, V0 domain"/>
    <property type="evidence" value="ECO:0007669"/>
    <property type="project" value="InterPro"/>
</dbReference>
<dbReference type="EMBL" id="CP014141">
    <property type="protein sequence ID" value="AMA75436.1"/>
    <property type="molecule type" value="Genomic_DNA"/>
</dbReference>
<dbReference type="GO" id="GO:0046961">
    <property type="term" value="F:proton-transporting ATPase activity, rotational mechanism"/>
    <property type="evidence" value="ECO:0007669"/>
    <property type="project" value="InterPro"/>
</dbReference>
<accession>A0A0X8D945</accession>
<gene>
    <name evidence="6" type="primary">atpC</name>
    <name evidence="7" type="ORF">AV541_04350</name>
</gene>
<evidence type="ECO:0000256" key="3">
    <source>
        <dbReference type="ARBA" id="ARBA00022781"/>
    </source>
</evidence>
<dbReference type="InterPro" id="IPR002843">
    <property type="entry name" value="ATPase_V0-cplx_csu/dsu"/>
</dbReference>
<dbReference type="SUPFAM" id="SSF103486">
    <property type="entry name" value="V-type ATP synthase subunit C"/>
    <property type="match status" value="1"/>
</dbReference>
<evidence type="ECO:0000256" key="6">
    <source>
        <dbReference type="HAMAP-Rule" id="MF_00314"/>
    </source>
</evidence>
<reference evidence="7 8" key="1">
    <citation type="submission" date="2016-01" db="EMBL/GenBank/DDBJ databases">
        <title>Genome sequence of Thermus parvatiensis, a thermophile isolated from a hot water spring.</title>
        <authorList>
            <person name="Tripathi C."/>
            <person name="Lal R."/>
        </authorList>
    </citation>
    <scope>NUCLEOTIDE SEQUENCE [LARGE SCALE GENOMIC DNA]</scope>
    <source>
        <strain evidence="7 8">RL</strain>
    </source>
</reference>
<dbReference type="KEGG" id="tpar:AV541_04350"/>
<dbReference type="Gene3D" id="1.10.132.50">
    <property type="entry name" value="ATP synthase (C/AC39) subunit, domain 3"/>
    <property type="match status" value="1"/>
</dbReference>
<dbReference type="HAMAP" id="MF_00314">
    <property type="entry name" value="ATP_synth_C_arch"/>
    <property type="match status" value="1"/>
</dbReference>
<protein>
    <recommendedName>
        <fullName evidence="6">V-type ATP synthase subunit C</fullName>
    </recommendedName>
    <alternativeName>
        <fullName evidence="6">V-ATPase subunit C</fullName>
    </alternativeName>
</protein>
<dbReference type="InterPro" id="IPR035067">
    <property type="entry name" value="V-type_ATPase_csu/dsu"/>
</dbReference>
<evidence type="ECO:0000256" key="4">
    <source>
        <dbReference type="ARBA" id="ARBA00023065"/>
    </source>
</evidence>
<name>A0A0X8D945_9DEIN</name>
<dbReference type="PANTHER" id="PTHR38682">
    <property type="entry name" value="V-TYPE ATP SYNTHASE SUBUNIT C"/>
    <property type="match status" value="1"/>
</dbReference>
<evidence type="ECO:0000313" key="8">
    <source>
        <dbReference type="Proteomes" id="UP000061630"/>
    </source>
</evidence>
<evidence type="ECO:0000256" key="1">
    <source>
        <dbReference type="ARBA" id="ARBA00006709"/>
    </source>
</evidence>
<comment type="function">
    <text evidence="6">Produces ATP from ADP in the presence of a proton gradient across the membrane.</text>
</comment>
<dbReference type="InterPro" id="IPR050873">
    <property type="entry name" value="V-ATPase_V0D/AC39_subunit"/>
</dbReference>
<dbReference type="GO" id="GO:0046933">
    <property type="term" value="F:proton-transporting ATP synthase activity, rotational mechanism"/>
    <property type="evidence" value="ECO:0007669"/>
    <property type="project" value="UniProtKB-UniRule"/>
</dbReference>
<dbReference type="InterPro" id="IPR036079">
    <property type="entry name" value="ATPase_csu/dsu_sf"/>
</dbReference>
<dbReference type="InterPro" id="IPR014272">
    <property type="entry name" value="ATPase_V0-cplx_csu"/>
</dbReference>
<proteinExistence type="inferred from homology"/>
<sequence>MADDFAYLNARVRVRRGSLLKESFFQEALDLPFADFLRLLSETVYGGELAGQGLPDVDRAVLRTQAKLVGDLPRLVTGEAREAVRLLLLRNDLHNLQALLRAKATGRPFEEVLLLPGTLREEVWRQAYEAQDPAGMAQVLAVPGHPLARALRAVLRETQDLARVEALLAKRFFEDVAKAAKGLDQPALRDYLALEVDAENLRTAFKLQGSGLAPDAFFLKGGRFVDRVRFTRLMEGDYAVLDELSGTPFAGLSGVRDLRALERELRCVLLKEAKKGVQDPLGVGLVLAYVKEREWEAVRLRLLARRAYFGLPRAQVEEEVVCP</sequence>
<evidence type="ECO:0000256" key="2">
    <source>
        <dbReference type="ARBA" id="ARBA00022448"/>
    </source>
</evidence>
<dbReference type="RefSeq" id="WP_060384325.1">
    <property type="nucleotide sequence ID" value="NZ_CP014141.1"/>
</dbReference>
<dbReference type="GO" id="GO:0005524">
    <property type="term" value="F:ATP binding"/>
    <property type="evidence" value="ECO:0007669"/>
    <property type="project" value="UniProtKB-UniRule"/>
</dbReference>
<evidence type="ECO:0000256" key="5">
    <source>
        <dbReference type="ARBA" id="ARBA00023310"/>
    </source>
</evidence>
<comment type="similarity">
    <text evidence="1 6">Belongs to the V-ATPase V0D/AC39 subunit family.</text>
</comment>
<keyword evidence="5 6" id="KW-0066">ATP synthesis</keyword>
<dbReference type="InterPro" id="IPR044911">
    <property type="entry name" value="V-type_ATPase_csu/dsu_dom_3"/>
</dbReference>
<dbReference type="Pfam" id="PF01992">
    <property type="entry name" value="vATP-synt_AC39"/>
    <property type="match status" value="1"/>
</dbReference>
<dbReference type="GO" id="GO:0042777">
    <property type="term" value="P:proton motive force-driven plasma membrane ATP synthesis"/>
    <property type="evidence" value="ECO:0007669"/>
    <property type="project" value="UniProtKB-UniRule"/>
</dbReference>
<keyword evidence="3 6" id="KW-0375">Hydrogen ion transport</keyword>
<keyword evidence="4 6" id="KW-0406">Ion transport</keyword>
<dbReference type="Proteomes" id="UP000061630">
    <property type="component" value="Chromosome"/>
</dbReference>
<dbReference type="AlphaFoldDB" id="A0A0X8D945"/>
<organism evidence="7 8">
    <name type="scientific">Thermus parvatiensis</name>
    <dbReference type="NCBI Taxonomy" id="456163"/>
    <lineage>
        <taxon>Bacteria</taxon>
        <taxon>Thermotogati</taxon>
        <taxon>Deinococcota</taxon>
        <taxon>Deinococci</taxon>
        <taxon>Thermales</taxon>
        <taxon>Thermaceae</taxon>
        <taxon>Thermus</taxon>
    </lineage>
</organism>
<dbReference type="Gene3D" id="1.20.1690.10">
    <property type="entry name" value="V-type ATP synthase subunit C domain"/>
    <property type="match status" value="2"/>
</dbReference>